<sequence>MDAQEAITKQVAQLIQDLQSTPVCQSDVGPIGGSDGEPWHGPFFTHYGTGPFQTLSDMEDWYNHKLDVCIRLGRLPKNEPRFQFDAVVLTHQDIAPRNIIVEKGTGRLVLIDWSMGGIYPVGLEQAALSRQCVGEWDV</sequence>
<dbReference type="InterPro" id="IPR051678">
    <property type="entry name" value="AGP_Transferase"/>
</dbReference>
<dbReference type="AlphaFoldDB" id="A0AAE8SCB5"/>
<dbReference type="Gene3D" id="3.90.1200.10">
    <property type="match status" value="1"/>
</dbReference>
<dbReference type="Pfam" id="PF01636">
    <property type="entry name" value="APH"/>
    <property type="match status" value="1"/>
</dbReference>
<dbReference type="InterPro" id="IPR002575">
    <property type="entry name" value="Aminoglycoside_PTrfase"/>
</dbReference>
<keyword evidence="3" id="KW-1185">Reference proteome</keyword>
<accession>A0AAE8SCB5</accession>
<dbReference type="Proteomes" id="UP001187734">
    <property type="component" value="Unassembled WGS sequence"/>
</dbReference>
<protein>
    <recommendedName>
        <fullName evidence="1">Aminoglycoside phosphotransferase domain-containing protein</fullName>
    </recommendedName>
</protein>
<reference evidence="2" key="1">
    <citation type="submission" date="2018-03" db="EMBL/GenBank/DDBJ databases">
        <authorList>
            <person name="Guldener U."/>
        </authorList>
    </citation>
    <scope>NUCLEOTIDE SEQUENCE</scope>
</reference>
<comment type="caution">
    <text evidence="2">The sequence shown here is derived from an EMBL/GenBank/DDBJ whole genome shotgun (WGS) entry which is preliminary data.</text>
</comment>
<dbReference type="PANTHER" id="PTHR21310">
    <property type="entry name" value="AMINOGLYCOSIDE PHOSPHOTRANSFERASE-RELATED-RELATED"/>
    <property type="match status" value="1"/>
</dbReference>
<dbReference type="EMBL" id="ONZP01000010">
    <property type="protein sequence ID" value="SPJ70486.1"/>
    <property type="molecule type" value="Genomic_DNA"/>
</dbReference>
<dbReference type="SUPFAM" id="SSF56112">
    <property type="entry name" value="Protein kinase-like (PK-like)"/>
    <property type="match status" value="1"/>
</dbReference>
<name>A0AAE8SCB5_9HYPO</name>
<dbReference type="PANTHER" id="PTHR21310:SF39">
    <property type="entry name" value="AMINOGLYCOSIDE PHOSPHOTRANSFERASE DOMAIN-CONTAINING PROTEIN"/>
    <property type="match status" value="1"/>
</dbReference>
<dbReference type="InterPro" id="IPR011009">
    <property type="entry name" value="Kinase-like_dom_sf"/>
</dbReference>
<gene>
    <name evidence="2" type="ORF">FTOL_00214</name>
</gene>
<evidence type="ECO:0000313" key="3">
    <source>
        <dbReference type="Proteomes" id="UP001187734"/>
    </source>
</evidence>
<feature type="domain" description="Aminoglycoside phosphotransferase" evidence="1">
    <location>
        <begin position="72"/>
        <end position="123"/>
    </location>
</feature>
<evidence type="ECO:0000259" key="1">
    <source>
        <dbReference type="Pfam" id="PF01636"/>
    </source>
</evidence>
<organism evidence="2 3">
    <name type="scientific">Fusarium torulosum</name>
    <dbReference type="NCBI Taxonomy" id="33205"/>
    <lineage>
        <taxon>Eukaryota</taxon>
        <taxon>Fungi</taxon>
        <taxon>Dikarya</taxon>
        <taxon>Ascomycota</taxon>
        <taxon>Pezizomycotina</taxon>
        <taxon>Sordariomycetes</taxon>
        <taxon>Hypocreomycetidae</taxon>
        <taxon>Hypocreales</taxon>
        <taxon>Nectriaceae</taxon>
        <taxon>Fusarium</taxon>
    </lineage>
</organism>
<evidence type="ECO:0000313" key="2">
    <source>
        <dbReference type="EMBL" id="SPJ70486.1"/>
    </source>
</evidence>
<proteinExistence type="predicted"/>